<gene>
    <name evidence="2" type="ORF">BAUCODRAFT_148084</name>
</gene>
<dbReference type="RefSeq" id="XP_007676536.1">
    <property type="nucleotide sequence ID" value="XM_007678346.1"/>
</dbReference>
<dbReference type="GeneID" id="19108822"/>
<organism evidence="2 3">
    <name type="scientific">Baudoinia panamericana (strain UAMH 10762)</name>
    <name type="common">Angels' share fungus</name>
    <name type="synonym">Baudoinia compniacensis (strain UAMH 10762)</name>
    <dbReference type="NCBI Taxonomy" id="717646"/>
    <lineage>
        <taxon>Eukaryota</taxon>
        <taxon>Fungi</taxon>
        <taxon>Dikarya</taxon>
        <taxon>Ascomycota</taxon>
        <taxon>Pezizomycotina</taxon>
        <taxon>Dothideomycetes</taxon>
        <taxon>Dothideomycetidae</taxon>
        <taxon>Mycosphaerellales</taxon>
        <taxon>Teratosphaeriaceae</taxon>
        <taxon>Baudoinia</taxon>
    </lineage>
</organism>
<feature type="compositionally biased region" description="Basic and acidic residues" evidence="1">
    <location>
        <begin position="299"/>
        <end position="324"/>
    </location>
</feature>
<sequence>MDTEGDAKQRFFQSHSLTVAATFAMRLFLLPISTRRTLIYCERVEEAVSGAKPSISERVINRVSSTWAEWEKKDKGWQRQLTNYGNQLFKRIPYEEWGLKSIPPATKARLAEVDQGKHKFECLYPSAFMQGKNVSDVLRKLATERQSYHNRSMWVCLGWMPITIPFTFVPVIPNIPFFYLGFRAWSHYRALYGGKLLEHVLKKDMVRMTDSKILNEMYARGLLSPNRPQARDASSPSVEETERVVQEVQVQTVDGKEDVMLLQQWNAKLIAEAFKLPEMQIEIERAVEQVETAMKKAKKDQVEDKQAIEKTKHESTEKTEEMKR</sequence>
<evidence type="ECO:0000313" key="2">
    <source>
        <dbReference type="EMBL" id="EMC96481.1"/>
    </source>
</evidence>
<dbReference type="InterPro" id="IPR018786">
    <property type="entry name" value="Mit_KHE1"/>
</dbReference>
<evidence type="ECO:0000256" key="1">
    <source>
        <dbReference type="SAM" id="MobiDB-lite"/>
    </source>
</evidence>
<evidence type="ECO:0000313" key="3">
    <source>
        <dbReference type="Proteomes" id="UP000011761"/>
    </source>
</evidence>
<dbReference type="PANTHER" id="PTHR28062">
    <property type="entry name" value="K+-H+ EXCHANGE-LIKE PROTEIN"/>
    <property type="match status" value="1"/>
</dbReference>
<dbReference type="GO" id="GO:0006813">
    <property type="term" value="P:potassium ion transport"/>
    <property type="evidence" value="ECO:0007669"/>
    <property type="project" value="TreeGrafter"/>
</dbReference>
<dbReference type="GO" id="GO:1902600">
    <property type="term" value="P:proton transmembrane transport"/>
    <property type="evidence" value="ECO:0007669"/>
    <property type="project" value="TreeGrafter"/>
</dbReference>
<dbReference type="HOGENOM" id="CLU_043838_2_0_1"/>
<dbReference type="OrthoDB" id="5562676at2759"/>
<dbReference type="Pfam" id="PF10173">
    <property type="entry name" value="Mit_KHE1"/>
    <property type="match status" value="1"/>
</dbReference>
<feature type="region of interest" description="Disordered" evidence="1">
    <location>
        <begin position="292"/>
        <end position="324"/>
    </location>
</feature>
<keyword evidence="3" id="KW-1185">Reference proteome</keyword>
<reference evidence="2" key="1">
    <citation type="journal article" date="2012" name="PLoS Pathog.">
        <title>Diverse lifestyles and strategies of plant pathogenesis encoded in the genomes of eighteen Dothideomycetes fungi.</title>
        <authorList>
            <person name="Ohm R.A."/>
            <person name="Feau N."/>
            <person name="Henrissat B."/>
            <person name="Schoch C.L."/>
            <person name="Horwitz B.A."/>
            <person name="Barry K.W."/>
            <person name="Condon B.J."/>
            <person name="Copeland A.C."/>
            <person name="Dhillon B."/>
            <person name="Glaser F."/>
            <person name="Hesse C.N."/>
            <person name="Kosti I."/>
            <person name="LaButti K."/>
            <person name="Lindquist E.A."/>
            <person name="Lucas S."/>
            <person name="Salamov A.A."/>
            <person name="Bradshaw R.E."/>
            <person name="Ciuffetti L."/>
            <person name="Hamelin R.C."/>
            <person name="Kema G.H.J."/>
            <person name="Lawrence C."/>
            <person name="Scott J.A."/>
            <person name="Spatafora J.W."/>
            <person name="Turgeon B.G."/>
            <person name="de Wit P.J.G.M."/>
            <person name="Zhong S."/>
            <person name="Goodwin S.B."/>
            <person name="Grigoriev I.V."/>
        </authorList>
    </citation>
    <scope>NUCLEOTIDE SEQUENCE [LARGE SCALE GENOMIC DNA]</scope>
    <source>
        <strain evidence="2">UAMH 10762</strain>
    </source>
</reference>
<dbReference type="EMBL" id="KB445555">
    <property type="protein sequence ID" value="EMC96481.1"/>
    <property type="molecule type" value="Genomic_DNA"/>
</dbReference>
<dbReference type="PANTHER" id="PTHR28062:SF1">
    <property type="entry name" value="TRANSMEMBRANE PROTEIN"/>
    <property type="match status" value="1"/>
</dbReference>
<dbReference type="KEGG" id="bcom:BAUCODRAFT_148084"/>
<proteinExistence type="predicted"/>
<dbReference type="GO" id="GO:0005743">
    <property type="term" value="C:mitochondrial inner membrane"/>
    <property type="evidence" value="ECO:0007669"/>
    <property type="project" value="TreeGrafter"/>
</dbReference>
<protein>
    <recommendedName>
        <fullName evidence="4">Mitochondrial K+-H+ exchange-related-domain-containing protein</fullName>
    </recommendedName>
</protein>
<dbReference type="OMA" id="PFFYLAY"/>
<accession>M2MIJ4</accession>
<dbReference type="Proteomes" id="UP000011761">
    <property type="component" value="Unassembled WGS sequence"/>
</dbReference>
<evidence type="ECO:0008006" key="4">
    <source>
        <dbReference type="Google" id="ProtNLM"/>
    </source>
</evidence>
<dbReference type="AlphaFoldDB" id="M2MIJ4"/>
<name>M2MIJ4_BAUPA</name>
<dbReference type="eggNOG" id="KOG4539">
    <property type="taxonomic scope" value="Eukaryota"/>
</dbReference>